<feature type="domain" description="MobA-like NTP transferase" evidence="1">
    <location>
        <begin position="6"/>
        <end position="169"/>
    </location>
</feature>
<dbReference type="PANTHER" id="PTHR43777:SF1">
    <property type="entry name" value="MOLYBDENUM COFACTOR CYTIDYLYLTRANSFERASE"/>
    <property type="match status" value="1"/>
</dbReference>
<organism evidence="2 3">
    <name type="scientific">Pedobacter metabolipauper</name>
    <dbReference type="NCBI Taxonomy" id="425513"/>
    <lineage>
        <taxon>Bacteria</taxon>
        <taxon>Pseudomonadati</taxon>
        <taxon>Bacteroidota</taxon>
        <taxon>Sphingobacteriia</taxon>
        <taxon>Sphingobacteriales</taxon>
        <taxon>Sphingobacteriaceae</taxon>
        <taxon>Pedobacter</taxon>
    </lineage>
</organism>
<protein>
    <submittedName>
        <fullName evidence="2">Molybdenum cofactor cytidylyltransferase</fullName>
    </submittedName>
</protein>
<dbReference type="PANTHER" id="PTHR43777">
    <property type="entry name" value="MOLYBDENUM COFACTOR CYTIDYLYLTRANSFERASE"/>
    <property type="match status" value="1"/>
</dbReference>
<dbReference type="Proteomes" id="UP000295620">
    <property type="component" value="Unassembled WGS sequence"/>
</dbReference>
<reference evidence="2 3" key="1">
    <citation type="submission" date="2019-03" db="EMBL/GenBank/DDBJ databases">
        <title>Genomic Encyclopedia of Archaeal and Bacterial Type Strains, Phase II (KMG-II): from individual species to whole genera.</title>
        <authorList>
            <person name="Goeker M."/>
        </authorList>
    </citation>
    <scope>NUCLEOTIDE SEQUENCE [LARGE SCALE GENOMIC DNA]</scope>
    <source>
        <strain evidence="2 3">DSM 19035</strain>
    </source>
</reference>
<proteinExistence type="predicted"/>
<dbReference type="Gene3D" id="3.90.550.10">
    <property type="entry name" value="Spore Coat Polysaccharide Biosynthesis Protein SpsA, Chain A"/>
    <property type="match status" value="1"/>
</dbReference>
<dbReference type="SUPFAM" id="SSF53448">
    <property type="entry name" value="Nucleotide-diphospho-sugar transferases"/>
    <property type="match status" value="1"/>
</dbReference>
<dbReference type="AlphaFoldDB" id="A0A4R6SZ49"/>
<evidence type="ECO:0000313" key="3">
    <source>
        <dbReference type="Proteomes" id="UP000295620"/>
    </source>
</evidence>
<comment type="caution">
    <text evidence="2">The sequence shown here is derived from an EMBL/GenBank/DDBJ whole genome shotgun (WGS) entry which is preliminary data.</text>
</comment>
<keyword evidence="2" id="KW-0548">Nucleotidyltransferase</keyword>
<dbReference type="InterPro" id="IPR025877">
    <property type="entry name" value="MobA-like_NTP_Trfase"/>
</dbReference>
<dbReference type="GO" id="GO:0016779">
    <property type="term" value="F:nucleotidyltransferase activity"/>
    <property type="evidence" value="ECO:0007669"/>
    <property type="project" value="UniProtKB-KW"/>
</dbReference>
<keyword evidence="2" id="KW-0808">Transferase</keyword>
<dbReference type="CDD" id="cd04182">
    <property type="entry name" value="GT_2_like_f"/>
    <property type="match status" value="1"/>
</dbReference>
<keyword evidence="3" id="KW-1185">Reference proteome</keyword>
<name>A0A4R6SZ49_9SPHI</name>
<evidence type="ECO:0000259" key="1">
    <source>
        <dbReference type="Pfam" id="PF12804"/>
    </source>
</evidence>
<sequence length="196" mass="21520">MSTGIIILAAGNSSRLGKPKQLLTYQGKTLLQIVCDEALKTTYKPVIVVLGAYSDTILEQQSQEGITCIINERWQDGMSSSISAGILALLNSQPDIQNVIIAVADQVFITHAIFEKLVAQRELNGKSMVASSYAQTIGSPVLFNKKYFHQLLSLTGNHGAKHILKQHPDDIDTIAFELGHIDIDTETDYTNLIHNK</sequence>
<dbReference type="InterPro" id="IPR029044">
    <property type="entry name" value="Nucleotide-diphossugar_trans"/>
</dbReference>
<dbReference type="EMBL" id="SNYC01000003">
    <property type="protein sequence ID" value="TDQ11049.1"/>
    <property type="molecule type" value="Genomic_DNA"/>
</dbReference>
<dbReference type="RefSeq" id="WP_133574160.1">
    <property type="nucleotide sequence ID" value="NZ_SNYC01000003.1"/>
</dbReference>
<accession>A0A4R6SZ49</accession>
<gene>
    <name evidence="2" type="ORF">ATK78_0163</name>
</gene>
<dbReference type="OrthoDB" id="9779263at2"/>
<dbReference type="Pfam" id="PF12804">
    <property type="entry name" value="NTP_transf_3"/>
    <property type="match status" value="1"/>
</dbReference>
<evidence type="ECO:0000313" key="2">
    <source>
        <dbReference type="EMBL" id="TDQ11049.1"/>
    </source>
</evidence>